<feature type="domain" description="Shikimate dehydrogenase substrate binding N-terminal" evidence="10">
    <location>
        <begin position="11"/>
        <end position="93"/>
    </location>
</feature>
<dbReference type="GO" id="GO:0019632">
    <property type="term" value="P:shikimate metabolic process"/>
    <property type="evidence" value="ECO:0007669"/>
    <property type="project" value="InterPro"/>
</dbReference>
<feature type="binding site" evidence="8">
    <location>
        <position position="66"/>
    </location>
    <ligand>
        <name>shikimate</name>
        <dbReference type="ChEBI" id="CHEBI:36208"/>
    </ligand>
</feature>
<evidence type="ECO:0000256" key="8">
    <source>
        <dbReference type="HAMAP-Rule" id="MF_00222"/>
    </source>
</evidence>
<feature type="binding site" evidence="8">
    <location>
        <position position="106"/>
    </location>
    <ligand>
        <name>shikimate</name>
        <dbReference type="ChEBI" id="CHEBI:36208"/>
    </ligand>
</feature>
<evidence type="ECO:0000256" key="6">
    <source>
        <dbReference type="ARBA" id="ARBA00023141"/>
    </source>
</evidence>
<dbReference type="EC" id="1.1.1.25" evidence="2 8"/>
<dbReference type="Pfam" id="PF18317">
    <property type="entry name" value="SDH_C"/>
    <property type="match status" value="1"/>
</dbReference>
<reference evidence="13" key="1">
    <citation type="journal article" date="2017" name="Proc. Natl. Acad. Sci. U.S.A.">
        <title>Simulation of Deepwater Horizon oil plume reveals substrate specialization within a complex community of hydrocarbon degraders.</title>
        <authorList>
            <person name="Hu P."/>
            <person name="Dubinsky E.A."/>
            <person name="Probst A.J."/>
            <person name="Wang J."/>
            <person name="Sieber C.M.K."/>
            <person name="Tom L.M."/>
            <person name="Gardinali P."/>
            <person name="Banfield J.F."/>
            <person name="Atlas R.M."/>
            <person name="Andersen G.L."/>
        </authorList>
    </citation>
    <scope>NUCLEOTIDE SEQUENCE [LARGE SCALE GENOMIC DNA]</scope>
</reference>
<dbReference type="Gene3D" id="3.40.50.10860">
    <property type="entry name" value="Leucine Dehydrogenase, chain A, domain 1"/>
    <property type="match status" value="1"/>
</dbReference>
<dbReference type="FunFam" id="3.40.50.720:FF:000104">
    <property type="entry name" value="Shikimate dehydrogenase (NADP(+))"/>
    <property type="match status" value="1"/>
</dbReference>
<feature type="binding site" evidence="8">
    <location>
        <position position="219"/>
    </location>
    <ligand>
        <name>shikimate</name>
        <dbReference type="ChEBI" id="CHEBI:36208"/>
    </ligand>
</feature>
<dbReference type="InterPro" id="IPR011342">
    <property type="entry name" value="Shikimate_DH"/>
</dbReference>
<dbReference type="PANTHER" id="PTHR21089">
    <property type="entry name" value="SHIKIMATE DEHYDROGENASE"/>
    <property type="match status" value="1"/>
</dbReference>
<dbReference type="SUPFAM" id="SSF53223">
    <property type="entry name" value="Aminoacid dehydrogenase-like, N-terminal domain"/>
    <property type="match status" value="1"/>
</dbReference>
<sequence length="275" mass="29954">MTQQTPDQYRVFGNPIEHSRSPDIHHVFARKSQQNINYQKQLVDIDDFSNAVSGFIHQGGKGANVTVPFKEQALTLADELTERARLAGAVNTLTFKNGKIFGDNTDGEGLVQDLIANQIILNESRILLLGAGGAARGVLLPLLAQNPCSIVIANRTVSKADKICQHFADNRISTSSYIDLAKQDFDLIINATSASLSGDLPPIPTSIISQNVVCYDMVYGKDETPFLKWAKEHGAMKVVDGLGMLVGQAAVSFEVWRGVIPQVQPVIEKLRASLK</sequence>
<feature type="binding site" evidence="8">
    <location>
        <begin position="19"/>
        <end position="21"/>
    </location>
    <ligand>
        <name>shikimate</name>
        <dbReference type="ChEBI" id="CHEBI:36208"/>
    </ligand>
</feature>
<feature type="binding site" evidence="8">
    <location>
        <position position="241"/>
    </location>
    <ligand>
        <name>NADP(+)</name>
        <dbReference type="ChEBI" id="CHEBI:58349"/>
    </ligand>
</feature>
<dbReference type="NCBIfam" id="TIGR00507">
    <property type="entry name" value="aroE"/>
    <property type="match status" value="1"/>
</dbReference>
<evidence type="ECO:0000256" key="2">
    <source>
        <dbReference type="ARBA" id="ARBA00012962"/>
    </source>
</evidence>
<comment type="pathway">
    <text evidence="1 8">Metabolic intermediate biosynthesis; chorismate biosynthesis; chorismate from D-erythrose 4-phosphate and phosphoenolpyruvate: step 4/7.</text>
</comment>
<feature type="binding site" evidence="8">
    <location>
        <position position="248"/>
    </location>
    <ligand>
        <name>shikimate</name>
        <dbReference type="ChEBI" id="CHEBI:36208"/>
    </ligand>
</feature>
<keyword evidence="6 8" id="KW-0057">Aromatic amino acid biosynthesis</keyword>
<feature type="binding site" evidence="8">
    <location>
        <begin position="154"/>
        <end position="159"/>
    </location>
    <ligand>
        <name>NADP(+)</name>
        <dbReference type="ChEBI" id="CHEBI:58349"/>
    </ligand>
</feature>
<dbReference type="InterPro" id="IPR013708">
    <property type="entry name" value="Shikimate_DH-bd_N"/>
</dbReference>
<dbReference type="GO" id="GO:0005829">
    <property type="term" value="C:cytosol"/>
    <property type="evidence" value="ECO:0007669"/>
    <property type="project" value="TreeGrafter"/>
</dbReference>
<feature type="binding site" evidence="8">
    <location>
        <begin position="130"/>
        <end position="134"/>
    </location>
    <ligand>
        <name>NADP(+)</name>
        <dbReference type="ChEBI" id="CHEBI:58349"/>
    </ligand>
</feature>
<dbReference type="InterPro" id="IPR046346">
    <property type="entry name" value="Aminoacid_DH-like_N_sf"/>
</dbReference>
<name>A0A1Y5ECW1_COLPS</name>
<evidence type="ECO:0000259" key="10">
    <source>
        <dbReference type="Pfam" id="PF08501"/>
    </source>
</evidence>
<dbReference type="InterPro" id="IPR022893">
    <property type="entry name" value="Shikimate_DH_fam"/>
</dbReference>
<dbReference type="InterPro" id="IPR006151">
    <property type="entry name" value="Shikm_DH/Glu-tRNA_Rdtase"/>
</dbReference>
<feature type="active site" description="Proton acceptor" evidence="8">
    <location>
        <position position="70"/>
    </location>
</feature>
<dbReference type="AlphaFoldDB" id="A0A1Y5ECW1"/>
<keyword evidence="3 8" id="KW-0028">Amino-acid biosynthesis</keyword>
<evidence type="ECO:0000256" key="7">
    <source>
        <dbReference type="ARBA" id="ARBA00049442"/>
    </source>
</evidence>
<dbReference type="GO" id="GO:0050661">
    <property type="term" value="F:NADP binding"/>
    <property type="evidence" value="ECO:0007669"/>
    <property type="project" value="InterPro"/>
</dbReference>
<dbReference type="GO" id="GO:0004764">
    <property type="term" value="F:shikimate 3-dehydrogenase (NADP+) activity"/>
    <property type="evidence" value="ECO:0007669"/>
    <property type="project" value="UniProtKB-UniRule"/>
</dbReference>
<dbReference type="EMBL" id="MAAF01000064">
    <property type="protein sequence ID" value="OUR80269.1"/>
    <property type="molecule type" value="Genomic_DNA"/>
</dbReference>
<dbReference type="CDD" id="cd01065">
    <property type="entry name" value="NAD_bind_Shikimate_DH"/>
    <property type="match status" value="1"/>
</dbReference>
<dbReference type="GO" id="GO:0009073">
    <property type="term" value="P:aromatic amino acid family biosynthetic process"/>
    <property type="evidence" value="ECO:0007669"/>
    <property type="project" value="UniProtKB-KW"/>
</dbReference>
<dbReference type="Pfam" id="PF01488">
    <property type="entry name" value="Shikimate_DH"/>
    <property type="match status" value="1"/>
</dbReference>
<accession>A0A1Y5ECW1</accession>
<dbReference type="InterPro" id="IPR041121">
    <property type="entry name" value="SDH_C"/>
</dbReference>
<keyword evidence="5 8" id="KW-0560">Oxidoreductase</keyword>
<gene>
    <name evidence="8" type="primary">aroE</name>
    <name evidence="12" type="ORF">A9Q75_10595</name>
</gene>
<comment type="caution">
    <text evidence="12">The sequence shown here is derived from an EMBL/GenBank/DDBJ whole genome shotgun (WGS) entry which is preliminary data.</text>
</comment>
<comment type="catalytic activity">
    <reaction evidence="7 8">
        <text>shikimate + NADP(+) = 3-dehydroshikimate + NADPH + H(+)</text>
        <dbReference type="Rhea" id="RHEA:17737"/>
        <dbReference type="ChEBI" id="CHEBI:15378"/>
        <dbReference type="ChEBI" id="CHEBI:16630"/>
        <dbReference type="ChEBI" id="CHEBI:36208"/>
        <dbReference type="ChEBI" id="CHEBI:57783"/>
        <dbReference type="ChEBI" id="CHEBI:58349"/>
        <dbReference type="EC" id="1.1.1.25"/>
    </reaction>
</comment>
<comment type="similarity">
    <text evidence="8">Belongs to the shikimate dehydrogenase family.</text>
</comment>
<comment type="subunit">
    <text evidence="8">Homodimer.</text>
</comment>
<keyword evidence="4 8" id="KW-0521">NADP</keyword>
<proteinExistence type="inferred from homology"/>
<feature type="binding site" evidence="8">
    <location>
        <position position="82"/>
    </location>
    <ligand>
        <name>NADP(+)</name>
        <dbReference type="ChEBI" id="CHEBI:58349"/>
    </ligand>
</feature>
<feature type="domain" description="Quinate/shikimate 5-dehydrogenase/glutamyl-tRNA reductase" evidence="9">
    <location>
        <begin position="118"/>
        <end position="195"/>
    </location>
</feature>
<dbReference type="GO" id="GO:0008652">
    <property type="term" value="P:amino acid biosynthetic process"/>
    <property type="evidence" value="ECO:0007669"/>
    <property type="project" value="UniProtKB-KW"/>
</dbReference>
<evidence type="ECO:0000256" key="3">
    <source>
        <dbReference type="ARBA" id="ARBA00022605"/>
    </source>
</evidence>
<dbReference type="GO" id="GO:0009423">
    <property type="term" value="P:chorismate biosynthetic process"/>
    <property type="evidence" value="ECO:0007669"/>
    <property type="project" value="UniProtKB-UniRule"/>
</dbReference>
<evidence type="ECO:0000313" key="12">
    <source>
        <dbReference type="EMBL" id="OUR80269.1"/>
    </source>
</evidence>
<evidence type="ECO:0000256" key="1">
    <source>
        <dbReference type="ARBA" id="ARBA00004871"/>
    </source>
</evidence>
<dbReference type="FunFam" id="3.40.50.10860:FF:000006">
    <property type="entry name" value="Shikimate dehydrogenase (NADP(+))"/>
    <property type="match status" value="1"/>
</dbReference>
<dbReference type="PANTHER" id="PTHR21089:SF1">
    <property type="entry name" value="BIFUNCTIONAL 3-DEHYDROQUINATE DEHYDRATASE_SHIKIMATE DEHYDROGENASE, CHLOROPLASTIC"/>
    <property type="match status" value="1"/>
</dbReference>
<dbReference type="NCBIfam" id="NF001310">
    <property type="entry name" value="PRK00258.1-2"/>
    <property type="match status" value="1"/>
</dbReference>
<dbReference type="HAMAP" id="MF_00222">
    <property type="entry name" value="Shikimate_DH_AroE"/>
    <property type="match status" value="1"/>
</dbReference>
<evidence type="ECO:0000313" key="13">
    <source>
        <dbReference type="Proteomes" id="UP000243053"/>
    </source>
</evidence>
<dbReference type="UniPathway" id="UPA00053">
    <property type="reaction ID" value="UER00087"/>
</dbReference>
<evidence type="ECO:0000256" key="4">
    <source>
        <dbReference type="ARBA" id="ARBA00022857"/>
    </source>
</evidence>
<evidence type="ECO:0000259" key="9">
    <source>
        <dbReference type="Pfam" id="PF01488"/>
    </source>
</evidence>
<feature type="binding site" evidence="8">
    <location>
        <position position="217"/>
    </location>
    <ligand>
        <name>NADP(+)</name>
        <dbReference type="ChEBI" id="CHEBI:58349"/>
    </ligand>
</feature>
<evidence type="ECO:0000256" key="5">
    <source>
        <dbReference type="ARBA" id="ARBA00023002"/>
    </source>
</evidence>
<feature type="binding site" evidence="8">
    <location>
        <position position="91"/>
    </location>
    <ligand>
        <name>shikimate</name>
        <dbReference type="ChEBI" id="CHEBI:36208"/>
    </ligand>
</feature>
<dbReference type="Pfam" id="PF08501">
    <property type="entry name" value="Shikimate_dh_N"/>
    <property type="match status" value="1"/>
</dbReference>
<dbReference type="InterPro" id="IPR036291">
    <property type="entry name" value="NAD(P)-bd_dom_sf"/>
</dbReference>
<organism evidence="12 13">
    <name type="scientific">Colwellia psychrerythraea</name>
    <name type="common">Vibrio psychroerythus</name>
    <dbReference type="NCBI Taxonomy" id="28229"/>
    <lineage>
        <taxon>Bacteria</taxon>
        <taxon>Pseudomonadati</taxon>
        <taxon>Pseudomonadota</taxon>
        <taxon>Gammaproteobacteria</taxon>
        <taxon>Alteromonadales</taxon>
        <taxon>Colwelliaceae</taxon>
        <taxon>Colwellia</taxon>
    </lineage>
</organism>
<protein>
    <recommendedName>
        <fullName evidence="2 8">Shikimate dehydrogenase (NADP(+))</fullName>
        <shortName evidence="8">SDH</shortName>
        <ecNumber evidence="2 8">1.1.1.25</ecNumber>
    </recommendedName>
</protein>
<feature type="domain" description="SDH C-terminal" evidence="11">
    <location>
        <begin position="241"/>
        <end position="271"/>
    </location>
</feature>
<dbReference type="Proteomes" id="UP000243053">
    <property type="component" value="Unassembled WGS sequence"/>
</dbReference>
<comment type="function">
    <text evidence="8">Involved in the biosynthesis of the chorismate, which leads to the biosynthesis of aromatic amino acids. Catalyzes the reversible NADPH linked reduction of 3-dehydroshikimate (DHSA) to yield shikimate (SA).</text>
</comment>
<dbReference type="Gene3D" id="3.40.50.720">
    <property type="entry name" value="NAD(P)-binding Rossmann-like Domain"/>
    <property type="match status" value="1"/>
</dbReference>
<dbReference type="SUPFAM" id="SSF51735">
    <property type="entry name" value="NAD(P)-binding Rossmann-fold domains"/>
    <property type="match status" value="1"/>
</dbReference>
<evidence type="ECO:0000259" key="11">
    <source>
        <dbReference type="Pfam" id="PF18317"/>
    </source>
</evidence>